<keyword evidence="4 8" id="KW-0479">Metal-binding</keyword>
<dbReference type="InterPro" id="IPR002402">
    <property type="entry name" value="Cyt_P450_E_grp-II"/>
</dbReference>
<evidence type="ECO:0000313" key="10">
    <source>
        <dbReference type="EMBL" id="PMD31397.1"/>
    </source>
</evidence>
<gene>
    <name evidence="10" type="ORF">L207DRAFT_441793</name>
</gene>
<evidence type="ECO:0000256" key="4">
    <source>
        <dbReference type="ARBA" id="ARBA00022723"/>
    </source>
</evidence>
<dbReference type="InterPro" id="IPR036396">
    <property type="entry name" value="Cyt_P450_sf"/>
</dbReference>
<organism evidence="10 11">
    <name type="scientific">Hyaloscypha variabilis (strain UAMH 11265 / GT02V1 / F)</name>
    <name type="common">Meliniomyces variabilis</name>
    <dbReference type="NCBI Taxonomy" id="1149755"/>
    <lineage>
        <taxon>Eukaryota</taxon>
        <taxon>Fungi</taxon>
        <taxon>Dikarya</taxon>
        <taxon>Ascomycota</taxon>
        <taxon>Pezizomycotina</taxon>
        <taxon>Leotiomycetes</taxon>
        <taxon>Helotiales</taxon>
        <taxon>Hyaloscyphaceae</taxon>
        <taxon>Hyaloscypha</taxon>
        <taxon>Hyaloscypha variabilis</taxon>
    </lineage>
</organism>
<protein>
    <submittedName>
        <fullName evidence="10">N-alkane-inducible cytochrome P450</fullName>
    </submittedName>
</protein>
<dbReference type="SUPFAM" id="SSF48264">
    <property type="entry name" value="Cytochrome P450"/>
    <property type="match status" value="1"/>
</dbReference>
<evidence type="ECO:0000256" key="1">
    <source>
        <dbReference type="ARBA" id="ARBA00001971"/>
    </source>
</evidence>
<comment type="similarity">
    <text evidence="2 9">Belongs to the cytochrome P450 family.</text>
</comment>
<dbReference type="PANTHER" id="PTHR24287:SF19">
    <property type="entry name" value="CYTOCHROME P450"/>
    <property type="match status" value="1"/>
</dbReference>
<evidence type="ECO:0000313" key="11">
    <source>
        <dbReference type="Proteomes" id="UP000235786"/>
    </source>
</evidence>
<dbReference type="InterPro" id="IPR001128">
    <property type="entry name" value="Cyt_P450"/>
</dbReference>
<proteinExistence type="inferred from homology"/>
<dbReference type="GO" id="GO:0005506">
    <property type="term" value="F:iron ion binding"/>
    <property type="evidence" value="ECO:0007669"/>
    <property type="project" value="InterPro"/>
</dbReference>
<dbReference type="PROSITE" id="PS00086">
    <property type="entry name" value="CYTOCHROME_P450"/>
    <property type="match status" value="1"/>
</dbReference>
<keyword evidence="6 8" id="KW-0408">Iron</keyword>
<dbReference type="GO" id="GO:0016712">
    <property type="term" value="F:oxidoreductase activity, acting on paired donors, with incorporation or reduction of molecular oxygen, reduced flavin or flavoprotein as one donor, and incorporation of one atom of oxygen"/>
    <property type="evidence" value="ECO:0007669"/>
    <property type="project" value="InterPro"/>
</dbReference>
<dbReference type="STRING" id="1149755.A0A2J6QYQ6"/>
<keyword evidence="7 9" id="KW-0503">Monooxygenase</keyword>
<dbReference type="OrthoDB" id="1470350at2759"/>
<dbReference type="InterPro" id="IPR002974">
    <property type="entry name" value="Cyt_P450_E_CYP52_ascomycetes"/>
</dbReference>
<dbReference type="Gene3D" id="1.10.630.10">
    <property type="entry name" value="Cytochrome P450"/>
    <property type="match status" value="1"/>
</dbReference>
<accession>A0A2J6QYQ6</accession>
<name>A0A2J6QYQ6_HYAVF</name>
<dbReference type="Proteomes" id="UP000235786">
    <property type="component" value="Unassembled WGS sequence"/>
</dbReference>
<evidence type="ECO:0000256" key="3">
    <source>
        <dbReference type="ARBA" id="ARBA00022617"/>
    </source>
</evidence>
<keyword evidence="5 9" id="KW-0560">Oxidoreductase</keyword>
<dbReference type="GO" id="GO:0020037">
    <property type="term" value="F:heme binding"/>
    <property type="evidence" value="ECO:0007669"/>
    <property type="project" value="InterPro"/>
</dbReference>
<evidence type="ECO:0000256" key="7">
    <source>
        <dbReference type="ARBA" id="ARBA00023033"/>
    </source>
</evidence>
<dbReference type="PRINTS" id="PR01239">
    <property type="entry name" value="EP450IICYP52"/>
</dbReference>
<dbReference type="AlphaFoldDB" id="A0A2J6QYQ6"/>
<dbReference type="InterPro" id="IPR017972">
    <property type="entry name" value="Cyt_P450_CS"/>
</dbReference>
<evidence type="ECO:0000256" key="9">
    <source>
        <dbReference type="RuleBase" id="RU000461"/>
    </source>
</evidence>
<feature type="binding site" description="axial binding residue" evidence="8">
    <location>
        <position position="453"/>
    </location>
    <ligand>
        <name>heme</name>
        <dbReference type="ChEBI" id="CHEBI:30413"/>
    </ligand>
    <ligandPart>
        <name>Fe</name>
        <dbReference type="ChEBI" id="CHEBI:18248"/>
    </ligandPart>
</feature>
<dbReference type="Pfam" id="PF00067">
    <property type="entry name" value="p450"/>
    <property type="match status" value="1"/>
</dbReference>
<reference evidence="10 11" key="1">
    <citation type="submission" date="2016-04" db="EMBL/GenBank/DDBJ databases">
        <title>A degradative enzymes factory behind the ericoid mycorrhizal symbiosis.</title>
        <authorList>
            <consortium name="DOE Joint Genome Institute"/>
            <person name="Martino E."/>
            <person name="Morin E."/>
            <person name="Grelet G."/>
            <person name="Kuo A."/>
            <person name="Kohler A."/>
            <person name="Daghino S."/>
            <person name="Barry K."/>
            <person name="Choi C."/>
            <person name="Cichocki N."/>
            <person name="Clum A."/>
            <person name="Copeland A."/>
            <person name="Hainaut M."/>
            <person name="Haridas S."/>
            <person name="Labutti K."/>
            <person name="Lindquist E."/>
            <person name="Lipzen A."/>
            <person name="Khouja H.-R."/>
            <person name="Murat C."/>
            <person name="Ohm R."/>
            <person name="Olson A."/>
            <person name="Spatafora J."/>
            <person name="Veneault-Fourrey C."/>
            <person name="Henrissat B."/>
            <person name="Grigoriev I."/>
            <person name="Martin F."/>
            <person name="Perotto S."/>
        </authorList>
    </citation>
    <scope>NUCLEOTIDE SEQUENCE [LARGE SCALE GENOMIC DNA]</scope>
    <source>
        <strain evidence="10 11">F</strain>
    </source>
</reference>
<keyword evidence="3 8" id="KW-0349">Heme</keyword>
<evidence type="ECO:0000256" key="6">
    <source>
        <dbReference type="ARBA" id="ARBA00023004"/>
    </source>
</evidence>
<dbReference type="EMBL" id="KZ613962">
    <property type="protein sequence ID" value="PMD31397.1"/>
    <property type="molecule type" value="Genomic_DNA"/>
</dbReference>
<keyword evidence="11" id="KW-1185">Reference proteome</keyword>
<dbReference type="CDD" id="cd11063">
    <property type="entry name" value="CYP52"/>
    <property type="match status" value="1"/>
</dbReference>
<sequence length="505" mass="57301">MALPIISVCSAVLALVFLSCKWAITFFQRRKFRLKHHCAKVPRGSLDPFLGLDRIVRLNNAMKERRYLQFSRQTFEEHGNTYTTKLLLRNQFCTADPENFKAVLSTQFVEFDAGWRRAKAFKPLGGTESVLTTEGKSWKHARAVLRPGMSQKLAVDYEALEIHWGKLFNILPKNGETVDLQDLFFRFTMDSTTQFLFGEPMGCLAQATLPSTIVELINSFEMSMSCAYRRTALGPLSYLDRNYSAEAELQHVVTTRRFVDNMINEALIRYNENKSSKIEDTIAQHKSLFEILMETTSFPAMRDHLVTTFGAARDTTGTLLSQMWYEVSRHPDVFTKLKTEVGSVLQGQLPTADSLKKLPYMDQVMKETLRLWSPVPVTMRIANKDTTLPRGGGPDGSSPIFVAKGSEVLLSFNALHRRKDIWGQNSDEFIPERWSSIDPGWSYLAFSNGPRICPGQRRALAEGAYITARLLQSVARVESRDEQPFEEFMKVTMQNARGVLVGIFG</sequence>
<evidence type="ECO:0000256" key="8">
    <source>
        <dbReference type="PIRSR" id="PIRSR602402-1"/>
    </source>
</evidence>
<dbReference type="PANTHER" id="PTHR24287">
    <property type="entry name" value="P450, PUTATIVE (EUROFUNG)-RELATED"/>
    <property type="match status" value="1"/>
</dbReference>
<comment type="cofactor">
    <cofactor evidence="1 8">
        <name>heme</name>
        <dbReference type="ChEBI" id="CHEBI:30413"/>
    </cofactor>
</comment>
<dbReference type="PRINTS" id="PR00464">
    <property type="entry name" value="EP450II"/>
</dbReference>
<evidence type="ECO:0000256" key="2">
    <source>
        <dbReference type="ARBA" id="ARBA00010617"/>
    </source>
</evidence>
<evidence type="ECO:0000256" key="5">
    <source>
        <dbReference type="ARBA" id="ARBA00023002"/>
    </source>
</evidence>
<dbReference type="InterPro" id="IPR047146">
    <property type="entry name" value="Cyt_P450_E_CYP52_fungi"/>
</dbReference>